<accession>A0ABW4B7G3</accession>
<name>A0ABW4B7G3_9LACO</name>
<evidence type="ECO:0000313" key="2">
    <source>
        <dbReference type="Proteomes" id="UP001597249"/>
    </source>
</evidence>
<gene>
    <name evidence="1" type="ORF">ACFQ3L_04445</name>
</gene>
<protein>
    <recommendedName>
        <fullName evidence="3">DUF5626 domain-containing protein</fullName>
    </recommendedName>
</protein>
<dbReference type="RefSeq" id="WP_125585411.1">
    <property type="nucleotide sequence ID" value="NZ_JBHTMO010000012.1"/>
</dbReference>
<organism evidence="1 2">
    <name type="scientific">Lacticaseibacillus jixianensis</name>
    <dbReference type="NCBI Taxonomy" id="2486012"/>
    <lineage>
        <taxon>Bacteria</taxon>
        <taxon>Bacillati</taxon>
        <taxon>Bacillota</taxon>
        <taxon>Bacilli</taxon>
        <taxon>Lactobacillales</taxon>
        <taxon>Lactobacillaceae</taxon>
        <taxon>Lacticaseibacillus</taxon>
    </lineage>
</organism>
<reference evidence="2" key="1">
    <citation type="journal article" date="2019" name="Int. J. Syst. Evol. Microbiol.">
        <title>The Global Catalogue of Microorganisms (GCM) 10K type strain sequencing project: providing services to taxonomists for standard genome sequencing and annotation.</title>
        <authorList>
            <consortium name="The Broad Institute Genomics Platform"/>
            <consortium name="The Broad Institute Genome Sequencing Center for Infectious Disease"/>
            <person name="Wu L."/>
            <person name="Ma J."/>
        </authorList>
    </citation>
    <scope>NUCLEOTIDE SEQUENCE [LARGE SCALE GENOMIC DNA]</scope>
    <source>
        <strain evidence="2">CCM 8911</strain>
    </source>
</reference>
<keyword evidence="2" id="KW-1185">Reference proteome</keyword>
<dbReference type="Proteomes" id="UP001597249">
    <property type="component" value="Unassembled WGS sequence"/>
</dbReference>
<evidence type="ECO:0000313" key="1">
    <source>
        <dbReference type="EMBL" id="MFD1392839.1"/>
    </source>
</evidence>
<sequence length="152" mass="17194">MPTKRSLVIICAIIGVSAALCWHQHQVTVLYQGFAIHTRNVPLHQSIALNDQQTLTLHHQGLTHGHFRATLTLHTRAASRLSLAHWYLYEGPNNQPNQFLDPTINGKVTHDLTPGTNRITVATNIAPHRPTYQLAIAINVKHGRYRILYFQE</sequence>
<evidence type="ECO:0008006" key="3">
    <source>
        <dbReference type="Google" id="ProtNLM"/>
    </source>
</evidence>
<comment type="caution">
    <text evidence="1">The sequence shown here is derived from an EMBL/GenBank/DDBJ whole genome shotgun (WGS) entry which is preliminary data.</text>
</comment>
<dbReference type="EMBL" id="JBHTMO010000012">
    <property type="protein sequence ID" value="MFD1392839.1"/>
    <property type="molecule type" value="Genomic_DNA"/>
</dbReference>
<proteinExistence type="predicted"/>